<comment type="caution">
    <text evidence="1">The sequence shown here is derived from an EMBL/GenBank/DDBJ whole genome shotgun (WGS) entry which is preliminary data.</text>
</comment>
<protein>
    <submittedName>
        <fullName evidence="1">Uncharacterized protein</fullName>
    </submittedName>
</protein>
<dbReference type="Proteomes" id="UP000494165">
    <property type="component" value="Unassembled WGS sequence"/>
</dbReference>
<sequence>METDKQEYLKRLPFILRRFSVNDLEKIIFESYIKDWTWENYVDHIRNTEERLTSTSVAKYLCNKLKRLPAKELNDLVERILLLDVCLHSTRQQWTTVDMKNGEGMDGTPLSADFADSVRAKLAEQNITSLVHALRRKSHFWISVRLEKTSKTSKKSKSIFKRFFVPIFFVIPFNRPIMFVMSSKEKVEKGVLNAVAKAAGYRKASIRQLRDKDIGQMEKILDMEQSFSEEAYSAAVAKEFEAVPVEHGMDFTTHNHKEDYLNNVALEFPVLQSVSYMTSAPISLAADEGESKEWDKVKFGVQLTLKSKNVWDMVKRMTLEENTFESLPPKYMLKSLFAGRNTNSVELESEDNDEN</sequence>
<reference evidence="1 2" key="1">
    <citation type="submission" date="2020-04" db="EMBL/GenBank/DDBJ databases">
        <authorList>
            <person name="Alioto T."/>
            <person name="Alioto T."/>
            <person name="Gomez Garrido J."/>
        </authorList>
    </citation>
    <scope>NUCLEOTIDE SEQUENCE [LARGE SCALE GENOMIC DNA]</scope>
</reference>
<keyword evidence="2" id="KW-1185">Reference proteome</keyword>
<evidence type="ECO:0000313" key="1">
    <source>
        <dbReference type="EMBL" id="CAB3366018.1"/>
    </source>
</evidence>
<proteinExistence type="predicted"/>
<accession>A0A8S1CCX9</accession>
<gene>
    <name evidence="1" type="ORF">CLODIP_2_CD16174</name>
</gene>
<name>A0A8S1CCX9_9INSE</name>
<evidence type="ECO:0000313" key="2">
    <source>
        <dbReference type="Proteomes" id="UP000494165"/>
    </source>
</evidence>
<dbReference type="EMBL" id="CADEPI010000023">
    <property type="protein sequence ID" value="CAB3366018.1"/>
    <property type="molecule type" value="Genomic_DNA"/>
</dbReference>
<organism evidence="1 2">
    <name type="scientific">Cloeon dipterum</name>
    <dbReference type="NCBI Taxonomy" id="197152"/>
    <lineage>
        <taxon>Eukaryota</taxon>
        <taxon>Metazoa</taxon>
        <taxon>Ecdysozoa</taxon>
        <taxon>Arthropoda</taxon>
        <taxon>Hexapoda</taxon>
        <taxon>Insecta</taxon>
        <taxon>Pterygota</taxon>
        <taxon>Palaeoptera</taxon>
        <taxon>Ephemeroptera</taxon>
        <taxon>Pisciforma</taxon>
        <taxon>Baetidae</taxon>
        <taxon>Cloeon</taxon>
    </lineage>
</organism>
<dbReference type="AlphaFoldDB" id="A0A8S1CCX9"/>